<comment type="caution">
    <text evidence="1">The sequence shown here is derived from an EMBL/GenBank/DDBJ whole genome shotgun (WGS) entry which is preliminary data.</text>
</comment>
<dbReference type="EMBL" id="BDSA01000003">
    <property type="protein sequence ID" value="GBE62006.1"/>
    <property type="molecule type" value="Genomic_DNA"/>
</dbReference>
<reference evidence="1 2" key="1">
    <citation type="journal article" date="2017" name="BMC Genomics">
        <title>Whole-genome assembly of Babesia ovata and comparative genomics between closely related pathogens.</title>
        <authorList>
            <person name="Yamagishi J."/>
            <person name="Asada M."/>
            <person name="Hakimi H."/>
            <person name="Tanaka T.Q."/>
            <person name="Sugimoto C."/>
            <person name="Kawazu S."/>
        </authorList>
    </citation>
    <scope>NUCLEOTIDE SEQUENCE [LARGE SCALE GENOMIC DNA]</scope>
    <source>
        <strain evidence="1 2">Miyake</strain>
    </source>
</reference>
<dbReference type="AlphaFoldDB" id="A0A2H6KG87"/>
<dbReference type="Proteomes" id="UP000236319">
    <property type="component" value="Unassembled WGS sequence"/>
</dbReference>
<gene>
    <name evidence="1" type="ORF">BOVATA_034990</name>
</gene>
<keyword evidence="2" id="KW-1185">Reference proteome</keyword>
<sequence>MGEGRRVQGVGPVGDGLHELWAVDIIDAAANYCGQGLGMVLVVVGGGRGGAPDVLDGIEVVGSKVVPVGAVSMWLGEGGAQWRQLERHIMKLIPEIVEERGKLPGGARRPPGDAVEVRAQRQQGILAAAGGSEDGEKNVASLLRYRQITVLESHVDTALAADVARVEGMSLELGVGAVSQEGLEGGRSLGILAVRTILPTTFRFLPITLRL</sequence>
<accession>A0A2H6KG87</accession>
<protein>
    <submittedName>
        <fullName evidence="1">Uncharacterized protein</fullName>
    </submittedName>
</protein>
<proteinExistence type="predicted"/>
<dbReference type="RefSeq" id="XP_028868249.1">
    <property type="nucleotide sequence ID" value="XM_029012416.1"/>
</dbReference>
<name>A0A2H6KG87_9APIC</name>
<dbReference type="VEuPathDB" id="PiroplasmaDB:BOVATA_034990"/>
<evidence type="ECO:0000313" key="1">
    <source>
        <dbReference type="EMBL" id="GBE62006.1"/>
    </source>
</evidence>
<dbReference type="GeneID" id="39875776"/>
<evidence type="ECO:0000313" key="2">
    <source>
        <dbReference type="Proteomes" id="UP000236319"/>
    </source>
</evidence>
<organism evidence="1 2">
    <name type="scientific">Babesia ovata</name>
    <dbReference type="NCBI Taxonomy" id="189622"/>
    <lineage>
        <taxon>Eukaryota</taxon>
        <taxon>Sar</taxon>
        <taxon>Alveolata</taxon>
        <taxon>Apicomplexa</taxon>
        <taxon>Aconoidasida</taxon>
        <taxon>Piroplasmida</taxon>
        <taxon>Babesiidae</taxon>
        <taxon>Babesia</taxon>
    </lineage>
</organism>